<dbReference type="InterPro" id="IPR000330">
    <property type="entry name" value="SNF2_N"/>
</dbReference>
<evidence type="ECO:0000313" key="6">
    <source>
        <dbReference type="EMBL" id="CAE0249953.1"/>
    </source>
</evidence>
<dbReference type="InterPro" id="IPR001650">
    <property type="entry name" value="Helicase_C-like"/>
</dbReference>
<dbReference type="PANTHER" id="PTHR45626">
    <property type="entry name" value="TRANSCRIPTION TERMINATION FACTOR 2-RELATED"/>
    <property type="match status" value="1"/>
</dbReference>
<dbReference type="GO" id="GO:0005634">
    <property type="term" value="C:nucleus"/>
    <property type="evidence" value="ECO:0007669"/>
    <property type="project" value="TreeGrafter"/>
</dbReference>
<feature type="domain" description="Helicase C-terminal" evidence="5">
    <location>
        <begin position="496"/>
        <end position="658"/>
    </location>
</feature>
<dbReference type="SMART" id="SM00487">
    <property type="entry name" value="DEXDc"/>
    <property type="match status" value="1"/>
</dbReference>
<dbReference type="InterPro" id="IPR014001">
    <property type="entry name" value="Helicase_ATP-bd"/>
</dbReference>
<evidence type="ECO:0000256" key="3">
    <source>
        <dbReference type="ARBA" id="ARBA00022840"/>
    </source>
</evidence>
<dbReference type="SMART" id="SM00490">
    <property type="entry name" value="HELICc"/>
    <property type="match status" value="1"/>
</dbReference>
<sequence length="691" mass="78403">MAQLRRSRDAAFGDDDGDLEPQYRRLRYANQLQHAVDPSEYIPKTVEERLLDLFSPIPQEVDDDEFEAQWEATDYLKPSLQLLPHQKLGVHFLSSFTQKPGLQYDLQVKMLADEMGLGKTIQALAALCQYLTKKKNAGREDDTPVLIVVPLALVENWQREIRRFTTLSVGVITTAKCDLNAMSKDVVLTTYSKLVVVHTHKMKQTQCQGRILFDDQIQFQLAILDESHRVKNEQSSAHVAVKSLKIPNVWLLSGTPVPNMVSEVGAQCRVGCPHKGTKGEFLSEKKLWSALSRNTHLQEMLSERVILRRDRSILEDSLPPVYIESMSVPLSDWEWKTYSSISTASMDMLEEYLEEQEDEDASPSISVTSILASITRMRQTAGSPLVLLSRKTTMGFLQYPPLYKSPIVPQECEMAKIVSCHISTSDIDEGDSDDGERGRQVRSRRKQVARHMCAAKKHYLCDKCKRKEHNCPICKYVEKFSTTADLSECATKAKRAADIAIEAFKRGEKCVIFSQFISTADVIQACIERMCPYRFKQQARPVLRLDGGHEPEERDSVVGEFISCKYPCAFLTSPAVGGEGLTILPSSQDDPPINTVVLFEPWWNDAKDRQALARCWRFGQTNAVRVFRLFSRNSIDEAIESIQVRKREETGYIVPDVDHEGFHRVVASGVMKEMLVEVRSRMEAEEQERAL</sequence>
<evidence type="ECO:0000259" key="5">
    <source>
        <dbReference type="PROSITE" id="PS51194"/>
    </source>
</evidence>
<dbReference type="GO" id="GO:0005524">
    <property type="term" value="F:ATP binding"/>
    <property type="evidence" value="ECO:0007669"/>
    <property type="project" value="UniProtKB-KW"/>
</dbReference>
<dbReference type="InterPro" id="IPR027417">
    <property type="entry name" value="P-loop_NTPase"/>
</dbReference>
<dbReference type="PROSITE" id="PS51194">
    <property type="entry name" value="HELICASE_CTER"/>
    <property type="match status" value="1"/>
</dbReference>
<dbReference type="Pfam" id="PF00176">
    <property type="entry name" value="SNF2-rel_dom"/>
    <property type="match status" value="1"/>
</dbReference>
<name>A0A7S3D8N4_9EUKA</name>
<dbReference type="CDD" id="cd18793">
    <property type="entry name" value="SF2_C_SNF"/>
    <property type="match status" value="1"/>
</dbReference>
<organism evidence="6">
    <name type="scientific">Palpitomonas bilix</name>
    <dbReference type="NCBI Taxonomy" id="652834"/>
    <lineage>
        <taxon>Eukaryota</taxon>
        <taxon>Eukaryota incertae sedis</taxon>
    </lineage>
</organism>
<dbReference type="PROSITE" id="PS51192">
    <property type="entry name" value="HELICASE_ATP_BIND_1"/>
    <property type="match status" value="1"/>
</dbReference>
<gene>
    <name evidence="6" type="ORF">PBIL07802_LOCUS12153</name>
</gene>
<dbReference type="GO" id="GO:0008094">
    <property type="term" value="F:ATP-dependent activity, acting on DNA"/>
    <property type="evidence" value="ECO:0007669"/>
    <property type="project" value="TreeGrafter"/>
</dbReference>
<protein>
    <submittedName>
        <fullName evidence="6">Uncharacterized protein</fullName>
    </submittedName>
</protein>
<dbReference type="AlphaFoldDB" id="A0A7S3D8N4"/>
<evidence type="ECO:0000256" key="2">
    <source>
        <dbReference type="ARBA" id="ARBA00022801"/>
    </source>
</evidence>
<dbReference type="InterPro" id="IPR050628">
    <property type="entry name" value="SNF2_RAD54_helicase_TF"/>
</dbReference>
<proteinExistence type="predicted"/>
<evidence type="ECO:0000256" key="1">
    <source>
        <dbReference type="ARBA" id="ARBA00022741"/>
    </source>
</evidence>
<dbReference type="GO" id="GO:0016787">
    <property type="term" value="F:hydrolase activity"/>
    <property type="evidence" value="ECO:0007669"/>
    <property type="project" value="UniProtKB-KW"/>
</dbReference>
<accession>A0A7S3D8N4</accession>
<dbReference type="EMBL" id="HBIB01018708">
    <property type="protein sequence ID" value="CAE0249953.1"/>
    <property type="molecule type" value="Transcribed_RNA"/>
</dbReference>
<dbReference type="CDD" id="cd17919">
    <property type="entry name" value="DEXHc_Snf"/>
    <property type="match status" value="1"/>
</dbReference>
<dbReference type="Gene3D" id="3.40.50.10810">
    <property type="entry name" value="Tandem AAA-ATPase domain"/>
    <property type="match status" value="1"/>
</dbReference>
<dbReference type="InterPro" id="IPR049730">
    <property type="entry name" value="SNF2/RAD54-like_C"/>
</dbReference>
<evidence type="ECO:0000259" key="4">
    <source>
        <dbReference type="PROSITE" id="PS51192"/>
    </source>
</evidence>
<reference evidence="6" key="1">
    <citation type="submission" date="2021-01" db="EMBL/GenBank/DDBJ databases">
        <authorList>
            <person name="Corre E."/>
            <person name="Pelletier E."/>
            <person name="Niang G."/>
            <person name="Scheremetjew M."/>
            <person name="Finn R."/>
            <person name="Kale V."/>
            <person name="Holt S."/>
            <person name="Cochrane G."/>
            <person name="Meng A."/>
            <person name="Brown T."/>
            <person name="Cohen L."/>
        </authorList>
    </citation>
    <scope>NUCLEOTIDE SEQUENCE</scope>
    <source>
        <strain evidence="6">NIES-2562</strain>
    </source>
</reference>
<dbReference type="InterPro" id="IPR038718">
    <property type="entry name" value="SNF2-like_sf"/>
</dbReference>
<keyword evidence="3" id="KW-0067">ATP-binding</keyword>
<dbReference type="GO" id="GO:0006281">
    <property type="term" value="P:DNA repair"/>
    <property type="evidence" value="ECO:0007669"/>
    <property type="project" value="TreeGrafter"/>
</dbReference>
<feature type="domain" description="Helicase ATP-binding" evidence="4">
    <location>
        <begin position="100"/>
        <end position="274"/>
    </location>
</feature>
<keyword evidence="2" id="KW-0378">Hydrolase</keyword>
<dbReference type="Pfam" id="PF00271">
    <property type="entry name" value="Helicase_C"/>
    <property type="match status" value="1"/>
</dbReference>
<dbReference type="SUPFAM" id="SSF52540">
    <property type="entry name" value="P-loop containing nucleoside triphosphate hydrolases"/>
    <property type="match status" value="2"/>
</dbReference>
<dbReference type="Gene3D" id="3.40.50.300">
    <property type="entry name" value="P-loop containing nucleotide triphosphate hydrolases"/>
    <property type="match status" value="1"/>
</dbReference>
<keyword evidence="1" id="KW-0547">Nucleotide-binding</keyword>